<organism evidence="1 2">
    <name type="scientific">Cylindrotheca closterium</name>
    <dbReference type="NCBI Taxonomy" id="2856"/>
    <lineage>
        <taxon>Eukaryota</taxon>
        <taxon>Sar</taxon>
        <taxon>Stramenopiles</taxon>
        <taxon>Ochrophyta</taxon>
        <taxon>Bacillariophyta</taxon>
        <taxon>Bacillariophyceae</taxon>
        <taxon>Bacillariophycidae</taxon>
        <taxon>Bacillariales</taxon>
        <taxon>Bacillariaceae</taxon>
        <taxon>Cylindrotheca</taxon>
    </lineage>
</organism>
<evidence type="ECO:0000313" key="2">
    <source>
        <dbReference type="Proteomes" id="UP001295423"/>
    </source>
</evidence>
<gene>
    <name evidence="1" type="ORF">CYCCA115_LOCUS22681</name>
</gene>
<dbReference type="EMBL" id="CAKOGP040002314">
    <property type="protein sequence ID" value="CAJ1967238.1"/>
    <property type="molecule type" value="Genomic_DNA"/>
</dbReference>
<accession>A0AAD2JNM2</accession>
<proteinExistence type="predicted"/>
<reference evidence="1" key="1">
    <citation type="submission" date="2023-08" db="EMBL/GenBank/DDBJ databases">
        <authorList>
            <person name="Audoor S."/>
            <person name="Bilcke G."/>
        </authorList>
    </citation>
    <scope>NUCLEOTIDE SEQUENCE</scope>
</reference>
<protein>
    <submittedName>
        <fullName evidence="1">Uncharacterized protein</fullName>
    </submittedName>
</protein>
<evidence type="ECO:0000313" key="1">
    <source>
        <dbReference type="EMBL" id="CAJ1967238.1"/>
    </source>
</evidence>
<dbReference type="AlphaFoldDB" id="A0AAD2JNM2"/>
<comment type="caution">
    <text evidence="1">The sequence shown here is derived from an EMBL/GenBank/DDBJ whole genome shotgun (WGS) entry which is preliminary data.</text>
</comment>
<dbReference type="Proteomes" id="UP001295423">
    <property type="component" value="Unassembled WGS sequence"/>
</dbReference>
<sequence>MPCSNADFSPSGLRSKCLTLRGKKHVYCWALGGHDGCGSKKTPPKLVAPDYPMEAVLLREVKETEQAVKERPSSYTPSSRRSTKEVIGLFLGDQRKMMVS</sequence>
<name>A0AAD2JNM2_9STRA</name>
<keyword evidence="2" id="KW-1185">Reference proteome</keyword>